<dbReference type="Proteomes" id="UP000887581">
    <property type="component" value="Unplaced"/>
</dbReference>
<protein>
    <submittedName>
        <fullName evidence="3">Aladin</fullName>
    </submittedName>
</protein>
<dbReference type="Pfam" id="PF25460">
    <property type="entry name" value="Beta-prop_Aladin"/>
    <property type="match status" value="1"/>
</dbReference>
<keyword evidence="2" id="KW-1185">Reference proteome</keyword>
<accession>A0A915Q4P6</accession>
<dbReference type="AlphaFoldDB" id="A0A915Q4P6"/>
<reference evidence="3" key="1">
    <citation type="submission" date="2022-11" db="UniProtKB">
        <authorList>
            <consortium name="WormBaseParasite"/>
        </authorList>
    </citation>
    <scope>IDENTIFICATION</scope>
</reference>
<feature type="domain" description="Aladin seven-bladed propeller" evidence="1">
    <location>
        <begin position="136"/>
        <end position="478"/>
    </location>
</feature>
<dbReference type="SUPFAM" id="SSF101898">
    <property type="entry name" value="NHL repeat"/>
    <property type="match status" value="1"/>
</dbReference>
<dbReference type="PANTHER" id="PTHR14494:SF0">
    <property type="entry name" value="ALADIN"/>
    <property type="match status" value="1"/>
</dbReference>
<dbReference type="InterPro" id="IPR057403">
    <property type="entry name" value="Beta-prop_Aladin"/>
</dbReference>
<dbReference type="InterPro" id="IPR015943">
    <property type="entry name" value="WD40/YVTN_repeat-like_dom_sf"/>
</dbReference>
<dbReference type="GO" id="GO:0005643">
    <property type="term" value="C:nuclear pore"/>
    <property type="evidence" value="ECO:0007669"/>
    <property type="project" value="TreeGrafter"/>
</dbReference>
<evidence type="ECO:0000313" key="2">
    <source>
        <dbReference type="Proteomes" id="UP000887581"/>
    </source>
</evidence>
<dbReference type="InterPro" id="IPR045139">
    <property type="entry name" value="Aladin"/>
</dbReference>
<dbReference type="PANTHER" id="PTHR14494">
    <property type="entry name" value="ALADIN/ADRACALIN/AAAS"/>
    <property type="match status" value="1"/>
</dbReference>
<name>A0A915Q4P6_9BILA</name>
<evidence type="ECO:0000259" key="1">
    <source>
        <dbReference type="Pfam" id="PF25460"/>
    </source>
</evidence>
<proteinExistence type="predicted"/>
<dbReference type="GO" id="GO:0006913">
    <property type="term" value="P:nucleocytoplasmic transport"/>
    <property type="evidence" value="ECO:0007669"/>
    <property type="project" value="TreeGrafter"/>
</dbReference>
<dbReference type="Gene3D" id="2.130.10.10">
    <property type="entry name" value="YVTN repeat-like/Quinoprotein amine dehydrogenase"/>
    <property type="match status" value="1"/>
</dbReference>
<evidence type="ECO:0000313" key="3">
    <source>
        <dbReference type="WBParaSite" id="sdigi.contig581.g9098.t1"/>
    </source>
</evidence>
<sequence length="575" mass="64192">MMSLYEFPPIGSSGNHPICLHETNGRLIYGTEEDLQEMEENALLGVFPKIEKGLLNKMQYSLSRDNVRETFVGSQQNRLQEAMSSWATKGIDNLVGCIKNIVSPYDNWLSAAGQVFRKAHADFKSAFAKSEENLTDSIVHASSTLNWQTNWIRCIAVHNSGHRIAICQNNDYIRIFFCSSHRSPITLKHHCQQNVTNMAWKPFDRMVLAVACSHVILIWRLDKQNLNIRPSANCADVVEMSSFAPITQCFWDSIFDQALFVVSTSSSCLRVLDTSNGETEPVGSWAGVRVRHVWISPNGCKIAIAYDENMIRYEESVGGLCITGAWTPLSDVFFFTTHNELLIRGIHFVKKLQNIMNDQLSYGSEVAIPVYDLSETVLGHLDNKNGSNDLLCKTDGYIRDMKISPDGQRIAVTFSANPAVVALFVVETMPSFFFAPCGLINGAATFGPATILSFFPKFQHGSLLIIVWSAGKVQYIPLLYGHFATEGIHLNQIKKEKLLDEMSAEELLIRESQLSGRESSKSTDHIQRRELGSCYNRSREKANKNSAATSTSDVELFSSVGLYDLLALKSAEKAN</sequence>
<organism evidence="2 3">
    <name type="scientific">Setaria digitata</name>
    <dbReference type="NCBI Taxonomy" id="48799"/>
    <lineage>
        <taxon>Eukaryota</taxon>
        <taxon>Metazoa</taxon>
        <taxon>Ecdysozoa</taxon>
        <taxon>Nematoda</taxon>
        <taxon>Chromadorea</taxon>
        <taxon>Rhabditida</taxon>
        <taxon>Spirurina</taxon>
        <taxon>Spiruromorpha</taxon>
        <taxon>Filarioidea</taxon>
        <taxon>Setariidae</taxon>
        <taxon>Setaria</taxon>
    </lineage>
</organism>
<dbReference type="WBParaSite" id="sdigi.contig581.g9098.t1">
    <property type="protein sequence ID" value="sdigi.contig581.g9098.t1"/>
    <property type="gene ID" value="sdigi.contig581.g9098"/>
</dbReference>